<evidence type="ECO:0000313" key="17">
    <source>
        <dbReference type="EMBL" id="CAA9346602.1"/>
    </source>
</evidence>
<dbReference type="EC" id="2.5.1.17" evidence="4 15"/>
<evidence type="ECO:0000256" key="1">
    <source>
        <dbReference type="ARBA" id="ARBA00004496"/>
    </source>
</evidence>
<comment type="pathway">
    <text evidence="2 15">Cofactor biosynthesis; adenosylcobalamin biosynthesis; adenosylcobalamin from cob(II)yrinate a,c-diamide: step 2/7.</text>
</comment>
<dbReference type="UniPathway" id="UPA00148">
    <property type="reaction ID" value="UER00233"/>
</dbReference>
<evidence type="ECO:0000256" key="15">
    <source>
        <dbReference type="RuleBase" id="RU366026"/>
    </source>
</evidence>
<name>A0A6J4M0P8_9BACT</name>
<comment type="catalytic activity">
    <reaction evidence="13 15">
        <text>2 cob(II)yrinate a,c diamide + reduced [electron-transfer flavoprotein] + 2 ATP = 2 adenosylcob(III)yrinate a,c-diamide + 2 triphosphate + oxidized [electron-transfer flavoprotein] + 3 H(+)</text>
        <dbReference type="Rhea" id="RHEA:11528"/>
        <dbReference type="Rhea" id="RHEA-COMP:10685"/>
        <dbReference type="Rhea" id="RHEA-COMP:10686"/>
        <dbReference type="ChEBI" id="CHEBI:15378"/>
        <dbReference type="ChEBI" id="CHEBI:18036"/>
        <dbReference type="ChEBI" id="CHEBI:30616"/>
        <dbReference type="ChEBI" id="CHEBI:57692"/>
        <dbReference type="ChEBI" id="CHEBI:58307"/>
        <dbReference type="ChEBI" id="CHEBI:58503"/>
        <dbReference type="ChEBI" id="CHEBI:58537"/>
        <dbReference type="EC" id="2.5.1.17"/>
    </reaction>
</comment>
<keyword evidence="7 15" id="KW-0808">Transferase</keyword>
<reference evidence="17" key="1">
    <citation type="submission" date="2020-02" db="EMBL/GenBank/DDBJ databases">
        <authorList>
            <person name="Meier V. D."/>
        </authorList>
    </citation>
    <scope>NUCLEOTIDE SEQUENCE</scope>
    <source>
        <strain evidence="17">AVDCRST_MAG68</strain>
    </source>
</reference>
<evidence type="ECO:0000256" key="8">
    <source>
        <dbReference type="ARBA" id="ARBA00022741"/>
    </source>
</evidence>
<keyword evidence="9 15" id="KW-0067">ATP-binding</keyword>
<evidence type="ECO:0000256" key="2">
    <source>
        <dbReference type="ARBA" id="ARBA00005121"/>
    </source>
</evidence>
<proteinExistence type="inferred from homology"/>
<keyword evidence="8 15" id="KW-0547">Nucleotide-binding</keyword>
<comment type="catalytic activity">
    <reaction evidence="14 15">
        <text>2 cob(II)alamin + reduced [electron-transfer flavoprotein] + 2 ATP = 2 adenosylcob(III)alamin + 2 triphosphate + oxidized [electron-transfer flavoprotein] + 3 H(+)</text>
        <dbReference type="Rhea" id="RHEA:28671"/>
        <dbReference type="Rhea" id="RHEA-COMP:10685"/>
        <dbReference type="Rhea" id="RHEA-COMP:10686"/>
        <dbReference type="ChEBI" id="CHEBI:15378"/>
        <dbReference type="ChEBI" id="CHEBI:16304"/>
        <dbReference type="ChEBI" id="CHEBI:18036"/>
        <dbReference type="ChEBI" id="CHEBI:18408"/>
        <dbReference type="ChEBI" id="CHEBI:30616"/>
        <dbReference type="ChEBI" id="CHEBI:57692"/>
        <dbReference type="ChEBI" id="CHEBI:58307"/>
        <dbReference type="EC" id="2.5.1.17"/>
    </reaction>
</comment>
<dbReference type="PANTHER" id="PTHR12213:SF0">
    <property type="entry name" value="CORRINOID ADENOSYLTRANSFERASE MMAB"/>
    <property type="match status" value="1"/>
</dbReference>
<organism evidence="17">
    <name type="scientific">uncultured Gemmatimonadota bacterium</name>
    <dbReference type="NCBI Taxonomy" id="203437"/>
    <lineage>
        <taxon>Bacteria</taxon>
        <taxon>Pseudomonadati</taxon>
        <taxon>Gemmatimonadota</taxon>
        <taxon>environmental samples</taxon>
    </lineage>
</organism>
<dbReference type="Pfam" id="PF01923">
    <property type="entry name" value="Cob_adeno_trans"/>
    <property type="match status" value="1"/>
</dbReference>
<dbReference type="SUPFAM" id="SSF89028">
    <property type="entry name" value="Cobalamin adenosyltransferase-like"/>
    <property type="match status" value="1"/>
</dbReference>
<dbReference type="GO" id="GO:0005524">
    <property type="term" value="F:ATP binding"/>
    <property type="evidence" value="ECO:0007669"/>
    <property type="project" value="UniProtKB-UniRule"/>
</dbReference>
<dbReference type="NCBIfam" id="TIGR00636">
    <property type="entry name" value="PduO_Nterm"/>
    <property type="match status" value="1"/>
</dbReference>
<sequence>MTLKIYTKTGDRGETGLFGGARVPKDDARVEAYGDVDELNSVLGLAVAQLADEELRAGLRAVQTDLFTLGARLATPAPEDGGRDNPWIPRLDEGRVAELEGWIDRAEEELEPLQNFVLPGGSGGAAALHLARTVCRRAERRVVSLARTAAIDEGVVVYLNRLSDLLFTLARLANRRAGVTDVPWVPNAR</sequence>
<dbReference type="AlphaFoldDB" id="A0A6J4M0P8"/>
<dbReference type="EMBL" id="CADCTW010000161">
    <property type="protein sequence ID" value="CAA9346602.1"/>
    <property type="molecule type" value="Genomic_DNA"/>
</dbReference>
<evidence type="ECO:0000256" key="12">
    <source>
        <dbReference type="ARBA" id="ARBA00033354"/>
    </source>
</evidence>
<dbReference type="InterPro" id="IPR029499">
    <property type="entry name" value="PduO-typ"/>
</dbReference>
<evidence type="ECO:0000256" key="13">
    <source>
        <dbReference type="ARBA" id="ARBA00048555"/>
    </source>
</evidence>
<evidence type="ECO:0000256" key="14">
    <source>
        <dbReference type="ARBA" id="ARBA00048692"/>
    </source>
</evidence>
<evidence type="ECO:0000256" key="3">
    <source>
        <dbReference type="ARBA" id="ARBA00007487"/>
    </source>
</evidence>
<comment type="similarity">
    <text evidence="3 15">Belongs to the Cob(I)alamin adenosyltransferase family.</text>
</comment>
<dbReference type="FunFam" id="1.20.1200.10:FF:000003">
    <property type="entry name" value="ATP:cob(I)alamin adenosyltransferase"/>
    <property type="match status" value="1"/>
</dbReference>
<gene>
    <name evidence="17" type="ORF">AVDCRST_MAG68-3951</name>
</gene>
<protein>
    <recommendedName>
        <fullName evidence="5 15">Corrinoid adenosyltransferase</fullName>
        <ecNumber evidence="4 15">2.5.1.17</ecNumber>
    </recommendedName>
    <alternativeName>
        <fullName evidence="10 15">Cob(II)alamin adenosyltransferase</fullName>
    </alternativeName>
    <alternativeName>
        <fullName evidence="12 15">Cob(II)yrinic acid a,c-diamide adenosyltransferase</fullName>
    </alternativeName>
    <alternativeName>
        <fullName evidence="11 15">Cobinamide/cobalamin adenosyltransferase</fullName>
    </alternativeName>
</protein>
<evidence type="ECO:0000256" key="11">
    <source>
        <dbReference type="ARBA" id="ARBA00033334"/>
    </source>
</evidence>
<dbReference type="InterPro" id="IPR036451">
    <property type="entry name" value="CblAdoTrfase-like_sf"/>
</dbReference>
<keyword evidence="6" id="KW-0963">Cytoplasm</keyword>
<comment type="subcellular location">
    <subcellularLocation>
        <location evidence="1">Cytoplasm</location>
    </subcellularLocation>
</comment>
<evidence type="ECO:0000256" key="4">
    <source>
        <dbReference type="ARBA" id="ARBA00012454"/>
    </source>
</evidence>
<evidence type="ECO:0000256" key="9">
    <source>
        <dbReference type="ARBA" id="ARBA00022840"/>
    </source>
</evidence>
<evidence type="ECO:0000256" key="10">
    <source>
        <dbReference type="ARBA" id="ARBA00031529"/>
    </source>
</evidence>
<evidence type="ECO:0000256" key="5">
    <source>
        <dbReference type="ARBA" id="ARBA00020963"/>
    </source>
</evidence>
<evidence type="ECO:0000256" key="7">
    <source>
        <dbReference type="ARBA" id="ARBA00022679"/>
    </source>
</evidence>
<feature type="domain" description="Cobalamin adenosyltransferase-like" evidence="16">
    <location>
        <begin position="5"/>
        <end position="172"/>
    </location>
</feature>
<dbReference type="GO" id="GO:0005737">
    <property type="term" value="C:cytoplasm"/>
    <property type="evidence" value="ECO:0007669"/>
    <property type="project" value="UniProtKB-SubCell"/>
</dbReference>
<keyword evidence="15" id="KW-0169">Cobalamin biosynthesis</keyword>
<dbReference type="GO" id="GO:0009236">
    <property type="term" value="P:cobalamin biosynthetic process"/>
    <property type="evidence" value="ECO:0007669"/>
    <property type="project" value="UniProtKB-UniRule"/>
</dbReference>
<dbReference type="PANTHER" id="PTHR12213">
    <property type="entry name" value="CORRINOID ADENOSYLTRANSFERASE"/>
    <property type="match status" value="1"/>
</dbReference>
<accession>A0A6J4M0P8</accession>
<dbReference type="Gene3D" id="1.20.1200.10">
    <property type="entry name" value="Cobalamin adenosyltransferase-like"/>
    <property type="match status" value="1"/>
</dbReference>
<dbReference type="InterPro" id="IPR016030">
    <property type="entry name" value="CblAdoTrfase-like"/>
</dbReference>
<evidence type="ECO:0000256" key="6">
    <source>
        <dbReference type="ARBA" id="ARBA00022490"/>
    </source>
</evidence>
<evidence type="ECO:0000259" key="16">
    <source>
        <dbReference type="Pfam" id="PF01923"/>
    </source>
</evidence>
<dbReference type="GO" id="GO:0008817">
    <property type="term" value="F:corrinoid adenosyltransferase activity"/>
    <property type="evidence" value="ECO:0007669"/>
    <property type="project" value="UniProtKB-UniRule"/>
</dbReference>